<evidence type="ECO:0000256" key="6">
    <source>
        <dbReference type="ARBA" id="ARBA00022801"/>
    </source>
</evidence>
<accession>A0AAW2RGR6</accession>
<evidence type="ECO:0000256" key="7">
    <source>
        <dbReference type="ARBA" id="ARBA00023242"/>
    </source>
</evidence>
<dbReference type="GO" id="GO:0016787">
    <property type="term" value="F:hydrolase activity"/>
    <property type="evidence" value="ECO:0007669"/>
    <property type="project" value="UniProtKB-KW"/>
</dbReference>
<protein>
    <recommendedName>
        <fullName evidence="11">DDE Tnp4 domain-containing protein</fullName>
    </recommendedName>
</protein>
<sequence>MSVYEEVGIFLMICAHGVDNRLMQEIFNHSGETISRHFHRVLKVVGKLANDIIRPHTEYNEGKGYHRPQHQRYKPFFDDCIGAIDGTHVKARLPQGQAIPYMGRKGYATQNILAVVDFNMCFTFVWAGWEGAAHDNRIFGEAIRRLDLNFPLPKGKKYYLVDAGYSHMPGYMGPYRGDNIRYHLEDFRRARSGQQRAPRNFKEKFNYYHSSCRNIIERTFGVWKARWNILCDMPYFHIDTQREIVLATMAIHNYIRKKNVADKAFQIAEDESYEPCTERATETSNRVATVEDEGNPISVYWIALRDSIAMEIARRC</sequence>
<comment type="cofactor">
    <cofactor evidence="1">
        <name>a divalent metal cation</name>
        <dbReference type="ChEBI" id="CHEBI:60240"/>
    </cofactor>
</comment>
<gene>
    <name evidence="10" type="ORF">Sradi_3229800</name>
</gene>
<evidence type="ECO:0000256" key="5">
    <source>
        <dbReference type="ARBA" id="ARBA00022723"/>
    </source>
</evidence>
<evidence type="ECO:0000256" key="2">
    <source>
        <dbReference type="ARBA" id="ARBA00004123"/>
    </source>
</evidence>
<evidence type="ECO:0000313" key="10">
    <source>
        <dbReference type="EMBL" id="KAL0379243.1"/>
    </source>
</evidence>
<dbReference type="GO" id="GO:0004518">
    <property type="term" value="F:nuclease activity"/>
    <property type="evidence" value="ECO:0007669"/>
    <property type="project" value="UniProtKB-KW"/>
</dbReference>
<feature type="domain" description="DUF8040" evidence="9">
    <location>
        <begin position="1"/>
        <end position="45"/>
    </location>
</feature>
<evidence type="ECO:0008006" key="11">
    <source>
        <dbReference type="Google" id="ProtNLM"/>
    </source>
</evidence>
<reference evidence="10" key="1">
    <citation type="submission" date="2020-06" db="EMBL/GenBank/DDBJ databases">
        <authorList>
            <person name="Li T."/>
            <person name="Hu X."/>
            <person name="Zhang T."/>
            <person name="Song X."/>
            <person name="Zhang H."/>
            <person name="Dai N."/>
            <person name="Sheng W."/>
            <person name="Hou X."/>
            <person name="Wei L."/>
        </authorList>
    </citation>
    <scope>NUCLEOTIDE SEQUENCE</scope>
    <source>
        <strain evidence="10">G02</strain>
        <tissue evidence="10">Leaf</tissue>
    </source>
</reference>
<evidence type="ECO:0000256" key="1">
    <source>
        <dbReference type="ARBA" id="ARBA00001968"/>
    </source>
</evidence>
<comment type="caution">
    <text evidence="10">The sequence shown here is derived from an EMBL/GenBank/DDBJ whole genome shotgun (WGS) entry which is preliminary data.</text>
</comment>
<dbReference type="EMBL" id="JACGWJ010000013">
    <property type="protein sequence ID" value="KAL0379243.1"/>
    <property type="molecule type" value="Genomic_DNA"/>
</dbReference>
<comment type="similarity">
    <text evidence="3">Belongs to the HARBI1 family.</text>
</comment>
<dbReference type="GO" id="GO:0005634">
    <property type="term" value="C:nucleus"/>
    <property type="evidence" value="ECO:0007669"/>
    <property type="project" value="UniProtKB-SubCell"/>
</dbReference>
<dbReference type="AlphaFoldDB" id="A0AAW2RGR6"/>
<dbReference type="PANTHER" id="PTHR22930:SF221">
    <property type="entry name" value="NUCLEASE HARBI1"/>
    <property type="match status" value="1"/>
</dbReference>
<evidence type="ECO:0000259" key="9">
    <source>
        <dbReference type="Pfam" id="PF26138"/>
    </source>
</evidence>
<keyword evidence="5" id="KW-0479">Metal-binding</keyword>
<keyword evidence="6" id="KW-0378">Hydrolase</keyword>
<evidence type="ECO:0000256" key="4">
    <source>
        <dbReference type="ARBA" id="ARBA00022722"/>
    </source>
</evidence>
<reference evidence="10" key="2">
    <citation type="journal article" date="2024" name="Plant">
        <title>Genomic evolution and insights into agronomic trait innovations of Sesamum species.</title>
        <authorList>
            <person name="Miao H."/>
            <person name="Wang L."/>
            <person name="Qu L."/>
            <person name="Liu H."/>
            <person name="Sun Y."/>
            <person name="Le M."/>
            <person name="Wang Q."/>
            <person name="Wei S."/>
            <person name="Zheng Y."/>
            <person name="Lin W."/>
            <person name="Duan Y."/>
            <person name="Cao H."/>
            <person name="Xiong S."/>
            <person name="Wang X."/>
            <person name="Wei L."/>
            <person name="Li C."/>
            <person name="Ma Q."/>
            <person name="Ju M."/>
            <person name="Zhao R."/>
            <person name="Li G."/>
            <person name="Mu C."/>
            <person name="Tian Q."/>
            <person name="Mei H."/>
            <person name="Zhang T."/>
            <person name="Gao T."/>
            <person name="Zhang H."/>
        </authorList>
    </citation>
    <scope>NUCLEOTIDE SEQUENCE</scope>
    <source>
        <strain evidence="10">G02</strain>
    </source>
</reference>
<dbReference type="InterPro" id="IPR045249">
    <property type="entry name" value="HARBI1-like"/>
</dbReference>
<dbReference type="InterPro" id="IPR058353">
    <property type="entry name" value="DUF8040"/>
</dbReference>
<proteinExistence type="inferred from homology"/>
<keyword evidence="7" id="KW-0539">Nucleus</keyword>
<dbReference type="InterPro" id="IPR027806">
    <property type="entry name" value="HARBI1_dom"/>
</dbReference>
<dbReference type="Pfam" id="PF26138">
    <property type="entry name" value="DUF8040"/>
    <property type="match status" value="1"/>
</dbReference>
<feature type="domain" description="DDE Tnp4" evidence="8">
    <location>
        <begin position="84"/>
        <end position="253"/>
    </location>
</feature>
<evidence type="ECO:0000256" key="3">
    <source>
        <dbReference type="ARBA" id="ARBA00006958"/>
    </source>
</evidence>
<evidence type="ECO:0000259" key="8">
    <source>
        <dbReference type="Pfam" id="PF13359"/>
    </source>
</evidence>
<dbReference type="Pfam" id="PF13359">
    <property type="entry name" value="DDE_Tnp_4"/>
    <property type="match status" value="1"/>
</dbReference>
<dbReference type="PANTHER" id="PTHR22930">
    <property type="match status" value="1"/>
</dbReference>
<name>A0AAW2RGR6_SESRA</name>
<keyword evidence="4" id="KW-0540">Nuclease</keyword>
<comment type="subcellular location">
    <subcellularLocation>
        <location evidence="2">Nucleus</location>
    </subcellularLocation>
</comment>
<dbReference type="GO" id="GO:0046872">
    <property type="term" value="F:metal ion binding"/>
    <property type="evidence" value="ECO:0007669"/>
    <property type="project" value="UniProtKB-KW"/>
</dbReference>
<organism evidence="10">
    <name type="scientific">Sesamum radiatum</name>
    <name type="common">Black benniseed</name>
    <dbReference type="NCBI Taxonomy" id="300843"/>
    <lineage>
        <taxon>Eukaryota</taxon>
        <taxon>Viridiplantae</taxon>
        <taxon>Streptophyta</taxon>
        <taxon>Embryophyta</taxon>
        <taxon>Tracheophyta</taxon>
        <taxon>Spermatophyta</taxon>
        <taxon>Magnoliopsida</taxon>
        <taxon>eudicotyledons</taxon>
        <taxon>Gunneridae</taxon>
        <taxon>Pentapetalae</taxon>
        <taxon>asterids</taxon>
        <taxon>lamiids</taxon>
        <taxon>Lamiales</taxon>
        <taxon>Pedaliaceae</taxon>
        <taxon>Sesamum</taxon>
    </lineage>
</organism>